<dbReference type="EMBL" id="CM001487">
    <property type="protein sequence ID" value="EIM58572.1"/>
    <property type="molecule type" value="Genomic_DNA"/>
</dbReference>
<dbReference type="OrthoDB" id="1970026at2"/>
<keyword evidence="2" id="KW-1185">Reference proteome</keyword>
<dbReference type="AlphaFoldDB" id="I5AXP9"/>
<protein>
    <submittedName>
        <fullName evidence="1">Uncharacterized protein</fullName>
    </submittedName>
</protein>
<dbReference type="STRING" id="633697.EubceDRAFT1_2883"/>
<dbReference type="Proteomes" id="UP000005753">
    <property type="component" value="Chromosome"/>
</dbReference>
<reference evidence="1 2" key="2">
    <citation type="submission" date="2012-02" db="EMBL/GenBank/DDBJ databases">
        <title>Improved High-Quality Draft sequence of Eubacterium cellulosolvens 6.</title>
        <authorList>
            <consortium name="US DOE Joint Genome Institute"/>
            <person name="Lucas S."/>
            <person name="Han J."/>
            <person name="Lapidus A."/>
            <person name="Cheng J.-F."/>
            <person name="Goodwin L."/>
            <person name="Pitluck S."/>
            <person name="Peters L."/>
            <person name="Mikhailova N."/>
            <person name="Gu W."/>
            <person name="Detter J.C."/>
            <person name="Han C."/>
            <person name="Tapia R."/>
            <person name="Land M."/>
            <person name="Hauser L."/>
            <person name="Kyrpides N."/>
            <person name="Ivanova N."/>
            <person name="Pagani I."/>
            <person name="Johnson E."/>
            <person name="Mukhopadhyay B."/>
            <person name="Anderson I."/>
            <person name="Woyke T."/>
        </authorList>
    </citation>
    <scope>NUCLEOTIDE SEQUENCE [LARGE SCALE GENOMIC DNA]</scope>
    <source>
        <strain evidence="1 2">6</strain>
    </source>
</reference>
<sequence length="715" mass="81892">MESSDHLNAMGLHFQNDEAIKNLTADNAMYDRIHTMISGFVEDSTIESCGIRTLKKQFSDYMLIIDAIKNVNNNDITAYQNVNGIIGDEYLDGIAVPTREQHRDYKRKAEDNADHYWSLYHQSYSSLTGPSEYLKDIAQSYDREAARHQAIIDECTRIIDKFDTIEISTKSLLTVGIQHRQQIAKAIEIFGKVFQADKYDPCLTPYRGGTYMDPADLSDTRSALEDLGVTEEQIANMMEKGFTEEDILRFVEKCNTDYDVDRTFLDALMNKDYDAAFQVYPEDLSEDMFDIIAEYAVRLMLYDENNCYIGSAEDEAELLDFMNAVWSARGDCLVGDDQNDTLNETERKYYMEKICERLTVKSEALTFMLSLIDKDDAGFDDMRRKFHSTKMAMCIWVTQYDIVDRAVLNNDLDHPISELIIDDGSNGKISFKLTHYDRDTDDYKTEKIKVYDISNGTEFEAVREEKDLKSKKINYLNTLKKKDFKTALLDATGQGISSLFEDYVDIQTTLELSDVKYRGFKAGYAFSSSVISDCFMSDKKSKKAKEEYDEEAAINRSLWIGGGTYYEIDNSDDAIAQNTCAWDNEICIPEYGLYDPGAYRAIQDTFTYGINPEYFDNVQFDPEQICEEICTDPEGKYEQSRTEKVLTQIILLGLDDVNNPFAGHKILRHLNAETLLSNMDMETFNNCTNDIEDAARMDRGTIKAALQRQAKSYGY</sequence>
<evidence type="ECO:0000313" key="1">
    <source>
        <dbReference type="EMBL" id="EIM58572.1"/>
    </source>
</evidence>
<reference evidence="1 2" key="1">
    <citation type="submission" date="2010-08" db="EMBL/GenBank/DDBJ databases">
        <authorList>
            <consortium name="US DOE Joint Genome Institute (JGI-PGF)"/>
            <person name="Lucas S."/>
            <person name="Copeland A."/>
            <person name="Lapidus A."/>
            <person name="Cheng J.-F."/>
            <person name="Bruce D."/>
            <person name="Goodwin L."/>
            <person name="Pitluck S."/>
            <person name="Land M.L."/>
            <person name="Hauser L."/>
            <person name="Chang Y.-J."/>
            <person name="Anderson I.J."/>
            <person name="Johnson E."/>
            <person name="Mulhopadhyay B."/>
            <person name="Kyrpides N."/>
            <person name="Woyke T.J."/>
        </authorList>
    </citation>
    <scope>NUCLEOTIDE SEQUENCE [LARGE SCALE GENOMIC DNA]</scope>
    <source>
        <strain evidence="1 2">6</strain>
    </source>
</reference>
<name>I5AXP9_EUBC6</name>
<proteinExistence type="predicted"/>
<accession>I5AXP9</accession>
<evidence type="ECO:0000313" key="2">
    <source>
        <dbReference type="Proteomes" id="UP000005753"/>
    </source>
</evidence>
<organism evidence="1 2">
    <name type="scientific">Eubacterium cellulosolvens (strain ATCC 43171 / JCM 9499 / 6)</name>
    <name type="common">Cillobacterium cellulosolvens</name>
    <dbReference type="NCBI Taxonomy" id="633697"/>
    <lineage>
        <taxon>Bacteria</taxon>
        <taxon>Bacillati</taxon>
        <taxon>Bacillota</taxon>
        <taxon>Clostridia</taxon>
        <taxon>Eubacteriales</taxon>
        <taxon>Eubacteriaceae</taxon>
        <taxon>Eubacterium</taxon>
    </lineage>
</organism>
<dbReference type="eggNOG" id="ENOG5032AUN">
    <property type="taxonomic scope" value="Bacteria"/>
</dbReference>
<dbReference type="HOGENOM" id="CLU_386231_0_0_9"/>
<gene>
    <name evidence="1" type="ORF">EubceDRAFT1_2883</name>
</gene>